<feature type="region of interest" description="Disordered" evidence="2">
    <location>
        <begin position="194"/>
        <end position="225"/>
    </location>
</feature>
<proteinExistence type="predicted"/>
<evidence type="ECO:0000313" key="5">
    <source>
        <dbReference type="Proteomes" id="UP000075714"/>
    </source>
</evidence>
<dbReference type="STRING" id="33097.A0A150GJX6"/>
<keyword evidence="1" id="KW-0067">ATP-binding</keyword>
<feature type="region of interest" description="Disordered" evidence="2">
    <location>
        <begin position="278"/>
        <end position="301"/>
    </location>
</feature>
<feature type="compositionally biased region" description="Basic and acidic residues" evidence="2">
    <location>
        <begin position="278"/>
        <end position="289"/>
    </location>
</feature>
<accession>A0A150GJX6</accession>
<dbReference type="AlphaFoldDB" id="A0A150GJX6"/>
<dbReference type="GO" id="GO:0005524">
    <property type="term" value="F:ATP binding"/>
    <property type="evidence" value="ECO:0007669"/>
    <property type="project" value="UniProtKB-UniRule"/>
</dbReference>
<evidence type="ECO:0000313" key="4">
    <source>
        <dbReference type="EMBL" id="KXZ49740.1"/>
    </source>
</evidence>
<feature type="region of interest" description="Disordered" evidence="2">
    <location>
        <begin position="402"/>
        <end position="429"/>
    </location>
</feature>
<dbReference type="Proteomes" id="UP000075714">
    <property type="component" value="Unassembled WGS sequence"/>
</dbReference>
<evidence type="ECO:0000256" key="2">
    <source>
        <dbReference type="SAM" id="MobiDB-lite"/>
    </source>
</evidence>
<comment type="caution">
    <text evidence="4">The sequence shown here is derived from an EMBL/GenBank/DDBJ whole genome shotgun (WGS) entry which is preliminary data.</text>
</comment>
<dbReference type="Pfam" id="PF00069">
    <property type="entry name" value="Pkinase"/>
    <property type="match status" value="1"/>
</dbReference>
<protein>
    <recommendedName>
        <fullName evidence="3">Protein kinase domain-containing protein</fullName>
    </recommendedName>
</protein>
<dbReference type="PANTHER" id="PTHR44329:SF214">
    <property type="entry name" value="PROTEIN KINASE DOMAIN-CONTAINING PROTEIN"/>
    <property type="match status" value="1"/>
</dbReference>
<keyword evidence="1" id="KW-0547">Nucleotide-binding</keyword>
<dbReference type="GO" id="GO:0004674">
    <property type="term" value="F:protein serine/threonine kinase activity"/>
    <property type="evidence" value="ECO:0007669"/>
    <property type="project" value="TreeGrafter"/>
</dbReference>
<dbReference type="Gene3D" id="3.30.200.20">
    <property type="entry name" value="Phosphorylase Kinase, domain 1"/>
    <property type="match status" value="1"/>
</dbReference>
<dbReference type="OrthoDB" id="547759at2759"/>
<dbReference type="InterPro" id="IPR017441">
    <property type="entry name" value="Protein_kinase_ATP_BS"/>
</dbReference>
<reference evidence="5" key="1">
    <citation type="journal article" date="2016" name="Nat. Commun.">
        <title>The Gonium pectorale genome demonstrates co-option of cell cycle regulation during the evolution of multicellularity.</title>
        <authorList>
            <person name="Hanschen E.R."/>
            <person name="Marriage T.N."/>
            <person name="Ferris P.J."/>
            <person name="Hamaji T."/>
            <person name="Toyoda A."/>
            <person name="Fujiyama A."/>
            <person name="Neme R."/>
            <person name="Noguchi H."/>
            <person name="Minakuchi Y."/>
            <person name="Suzuki M."/>
            <person name="Kawai-Toyooka H."/>
            <person name="Smith D.R."/>
            <person name="Sparks H."/>
            <person name="Anderson J."/>
            <person name="Bakaric R."/>
            <person name="Luria V."/>
            <person name="Karger A."/>
            <person name="Kirschner M.W."/>
            <person name="Durand P.M."/>
            <person name="Michod R.E."/>
            <person name="Nozaki H."/>
            <person name="Olson B.J."/>
        </authorList>
    </citation>
    <scope>NUCLEOTIDE SEQUENCE [LARGE SCALE GENOMIC DNA]</scope>
    <source>
        <strain evidence="5">NIES-2863</strain>
    </source>
</reference>
<keyword evidence="5" id="KW-1185">Reference proteome</keyword>
<dbReference type="Gene3D" id="1.10.510.10">
    <property type="entry name" value="Transferase(Phosphotransferase) domain 1"/>
    <property type="match status" value="1"/>
</dbReference>
<dbReference type="SUPFAM" id="SSF56112">
    <property type="entry name" value="Protein kinase-like (PK-like)"/>
    <property type="match status" value="1"/>
</dbReference>
<evidence type="ECO:0000256" key="1">
    <source>
        <dbReference type="PROSITE-ProRule" id="PRU10141"/>
    </source>
</evidence>
<dbReference type="InterPro" id="IPR051681">
    <property type="entry name" value="Ser/Thr_Kinases-Pseudokinases"/>
</dbReference>
<sequence>MNCAAVAWPADPCSVIGYPQSLIGSRVFVNLRGSEAGWELRHPLALRNLVLYNLAPGGMALPGSEAMPPLTGPDSAWANSTLPLWLFKFPRWAAFQGDGSDTTATPTASSTRIVLDNVTLVIPELEWRALAAAVLQPLSYDHRSGTLVLAAARHYGWEGTNVTITYALPSDAPWTFLYRYPDIVLPYEELAGAVGPKDKQQGTPFGPSGTPGGGERKKERGPRQLECDSAAMRRSIDSATIAATHSSGATGVAATLKQACRSAVIGALTQVWDTGRERTRLEPSSREADAQAEVNGAGGGPDVGIDDVGYLRNLSAEIQEESLQVHALLGQGAGSVAYQGLWRGLPVAVKTLVVSDAAANRTEGPAPQRAVLEAAISMSMDHPNVVATYTYVLKPLVHEPQAAEPGQREQPGTENGRPPLAGPDSARASGLDAMESEDAYKLYIVQELCNGGSLRQALDNILLSYAEMKAQQGAPVFAVESSSALSSAPTSSAAALDRSGLVPLIAKVADFGLSLPLAQGATHASQRFVGTPAYAAPEVFADGRVSPRSDVWSFGLILLELYYGCTVGELRDLQPAAALEADASSLQHLYQALLQDVTAYRRCYGELVGACLSVDPHARPEFANITDRLQEEFNNCTEAGTTIVTRCA</sequence>
<dbReference type="PROSITE" id="PS50011">
    <property type="entry name" value="PROTEIN_KINASE_DOM"/>
    <property type="match status" value="1"/>
</dbReference>
<gene>
    <name evidence="4" type="ORF">GPECTOR_19g191</name>
</gene>
<dbReference type="PROSITE" id="PS00107">
    <property type="entry name" value="PROTEIN_KINASE_ATP"/>
    <property type="match status" value="1"/>
</dbReference>
<feature type="binding site" evidence="1">
    <location>
        <position position="350"/>
    </location>
    <ligand>
        <name>ATP</name>
        <dbReference type="ChEBI" id="CHEBI:30616"/>
    </ligand>
</feature>
<name>A0A150GJX6_GONPE</name>
<organism evidence="4 5">
    <name type="scientific">Gonium pectorale</name>
    <name type="common">Green alga</name>
    <dbReference type="NCBI Taxonomy" id="33097"/>
    <lineage>
        <taxon>Eukaryota</taxon>
        <taxon>Viridiplantae</taxon>
        <taxon>Chlorophyta</taxon>
        <taxon>core chlorophytes</taxon>
        <taxon>Chlorophyceae</taxon>
        <taxon>CS clade</taxon>
        <taxon>Chlamydomonadales</taxon>
        <taxon>Volvocaceae</taxon>
        <taxon>Gonium</taxon>
    </lineage>
</organism>
<dbReference type="InterPro" id="IPR011009">
    <property type="entry name" value="Kinase-like_dom_sf"/>
</dbReference>
<evidence type="ECO:0000259" key="3">
    <source>
        <dbReference type="PROSITE" id="PS50011"/>
    </source>
</evidence>
<dbReference type="PANTHER" id="PTHR44329">
    <property type="entry name" value="SERINE/THREONINE-PROTEIN KINASE TNNI3K-RELATED"/>
    <property type="match status" value="1"/>
</dbReference>
<feature type="compositionally biased region" description="Basic and acidic residues" evidence="2">
    <location>
        <begin position="214"/>
        <end position="225"/>
    </location>
</feature>
<dbReference type="InterPro" id="IPR000719">
    <property type="entry name" value="Prot_kinase_dom"/>
</dbReference>
<feature type="domain" description="Protein kinase" evidence="3">
    <location>
        <begin position="323"/>
        <end position="633"/>
    </location>
</feature>
<dbReference type="EMBL" id="LSYV01000020">
    <property type="protein sequence ID" value="KXZ49740.1"/>
    <property type="molecule type" value="Genomic_DNA"/>
</dbReference>